<reference evidence="2 3" key="2">
    <citation type="journal article" date="2016" name="Front. Microbiol.">
        <title>When Genome-Based Approach Meets the 'Old but Good': Revealing Genes Involved in the Antibacterial Activity of Pseudomonas sp. P482 against Soft Rot Pathogens.</title>
        <authorList>
            <person name="Krzyzanowska D.M."/>
            <person name="Ossowicki A."/>
            <person name="Rajewska M."/>
            <person name="Maciag T."/>
            <person name="Jablonska M."/>
            <person name="Obuchowski M."/>
            <person name="Heeb S."/>
            <person name="Jafra S."/>
        </authorList>
    </citation>
    <scope>NUCLEOTIDE SEQUENCE [LARGE SCALE GENOMIC DNA]</scope>
    <source>
        <strain evidence="2 3">P482</strain>
    </source>
</reference>
<evidence type="ECO:0000313" key="2">
    <source>
        <dbReference type="EMBL" id="QWE81239.1"/>
    </source>
</evidence>
<dbReference type="SMART" id="SM00331">
    <property type="entry name" value="PP2C_SIG"/>
    <property type="match status" value="1"/>
</dbReference>
<feature type="domain" description="PPM-type phosphatase" evidence="1">
    <location>
        <begin position="2"/>
        <end position="230"/>
    </location>
</feature>
<dbReference type="SMART" id="SM00332">
    <property type="entry name" value="PP2Cc"/>
    <property type="match status" value="1"/>
</dbReference>
<dbReference type="CDD" id="cd00143">
    <property type="entry name" value="PP2Cc"/>
    <property type="match status" value="1"/>
</dbReference>
<evidence type="ECO:0000259" key="1">
    <source>
        <dbReference type="PROSITE" id="PS51746"/>
    </source>
</evidence>
<organism evidence="2 3">
    <name type="scientific">Pseudomonas donghuensis</name>
    <dbReference type="NCBI Taxonomy" id="1163398"/>
    <lineage>
        <taxon>Bacteria</taxon>
        <taxon>Pseudomonadati</taxon>
        <taxon>Pseudomonadota</taxon>
        <taxon>Gammaproteobacteria</taxon>
        <taxon>Pseudomonadales</taxon>
        <taxon>Pseudomonadaceae</taxon>
        <taxon>Pseudomonas</taxon>
    </lineage>
</organism>
<sequence length="230" mass="25222">MQMFSFSDKGPRSANQDSYYLNRLDDKLVACVADGVGGNNAGETASQEAISEFVRNITLGDSPTNSLVHAHKHLLELATKEPSLSGMATTFTAIIYDGQRINGVHCGDSRAYILRGKGLKQLTKDHTEIAKLVAEGKISKEDAALYPRKNVLASALGTHKPLISQNFTFDIEPKDRLLIISDGIYADLSKKTICTLSIENNNLEKFCLSVINEVQRATPKDNYTLIGIEF</sequence>
<keyword evidence="3" id="KW-1185">Reference proteome</keyword>
<dbReference type="AlphaFoldDB" id="A0AAQ0DPE6"/>
<dbReference type="Gene3D" id="3.60.40.10">
    <property type="entry name" value="PPM-type phosphatase domain"/>
    <property type="match status" value="1"/>
</dbReference>
<dbReference type="Proteomes" id="UP000027121">
    <property type="component" value="Chromosome"/>
</dbReference>
<accession>A0AAQ0DPE6</accession>
<dbReference type="EMBL" id="CP071706">
    <property type="protein sequence ID" value="QWE81239.1"/>
    <property type="molecule type" value="Genomic_DNA"/>
</dbReference>
<name>A0AAQ0DPE6_9PSED</name>
<dbReference type="Pfam" id="PF13672">
    <property type="entry name" value="PP2C_2"/>
    <property type="match status" value="1"/>
</dbReference>
<gene>
    <name evidence="2" type="ORF">BV82_10375</name>
</gene>
<reference evidence="2 3" key="1">
    <citation type="journal article" date="2014" name="Genome Announc.">
        <title>Genome Sequence of Pseudomonas sp. Strain P482, a Tomato Rhizosphere Isolate with Broad-Spectrum Antimicrobial Activity.</title>
        <authorList>
            <person name="Krzyzanowska D.M."/>
            <person name="Ossowicki A."/>
            <person name="Jafra S."/>
        </authorList>
    </citation>
    <scope>NUCLEOTIDE SEQUENCE [LARGE SCALE GENOMIC DNA]</scope>
    <source>
        <strain evidence="2 3">P482</strain>
    </source>
</reference>
<protein>
    <submittedName>
        <fullName evidence="2">Serine/threonine-protein phosphatase</fullName>
    </submittedName>
</protein>
<dbReference type="PROSITE" id="PS51746">
    <property type="entry name" value="PPM_2"/>
    <property type="match status" value="1"/>
</dbReference>
<evidence type="ECO:0000313" key="3">
    <source>
        <dbReference type="Proteomes" id="UP000027121"/>
    </source>
</evidence>
<dbReference type="InterPro" id="IPR001932">
    <property type="entry name" value="PPM-type_phosphatase-like_dom"/>
</dbReference>
<dbReference type="InterPro" id="IPR036457">
    <property type="entry name" value="PPM-type-like_dom_sf"/>
</dbReference>
<dbReference type="SUPFAM" id="SSF81606">
    <property type="entry name" value="PP2C-like"/>
    <property type="match status" value="1"/>
</dbReference>
<dbReference type="KEGG" id="pdw:BV82_10375"/>
<proteinExistence type="predicted"/>